<keyword evidence="1" id="KW-1133">Transmembrane helix</keyword>
<proteinExistence type="predicted"/>
<sequence length="89" mass="9585">MRHMRIFHRARVCSGIGCRRPILDARYKIGEQLAQGTVEYALTTVALIAIIVALALLWRSGQDGALAKLAEKAASHALSGTGPLDIALF</sequence>
<keyword evidence="1" id="KW-0472">Membrane</keyword>
<dbReference type="eggNOG" id="ENOG5030QKD">
    <property type="taxonomic scope" value="Bacteria"/>
</dbReference>
<dbReference type="HOGENOM" id="CLU_2449605_0_0_11"/>
<evidence type="ECO:0000313" key="3">
    <source>
        <dbReference type="Proteomes" id="UP000006851"/>
    </source>
</evidence>
<evidence type="ECO:0000313" key="2">
    <source>
        <dbReference type="EMBL" id="AEB06463.1"/>
    </source>
</evidence>
<dbReference type="STRING" id="700015.Corgl_0344"/>
<reference evidence="3" key="1">
    <citation type="journal article" date="2013" name="Stand. Genomic Sci.">
        <title>Complete genome sequence of Coriobacterium glomerans type strain (PW2(T)) from the midgut of Pyrrhocoris apterus L. (red soldier bug).</title>
        <authorList>
            <person name="Stackebrandt E."/>
            <person name="Zeytun A."/>
            <person name="Lapidus A."/>
            <person name="Nolan M."/>
            <person name="Lucas S."/>
            <person name="Hammon N."/>
            <person name="Deshpande S."/>
            <person name="Cheng J.F."/>
            <person name="Tapia R."/>
            <person name="Goodwin L.A."/>
            <person name="Pitluck S."/>
            <person name="Liolios K."/>
            <person name="Pagani I."/>
            <person name="Ivanova N."/>
            <person name="Mavromatis K."/>
            <person name="Mikhailova N."/>
            <person name="Huntemann M."/>
            <person name="Pati A."/>
            <person name="Chen A."/>
            <person name="Palaniappan K."/>
            <person name="Chang Y.J."/>
            <person name="Land M."/>
            <person name="Hauser L."/>
            <person name="Rohde M."/>
            <person name="Pukall R."/>
            <person name="Goker M."/>
            <person name="Detter J.C."/>
            <person name="Woyke T."/>
            <person name="Bristow J."/>
            <person name="Eisen J.A."/>
            <person name="Markowitz V."/>
            <person name="Hugenholtz P."/>
            <person name="Kyrpides N.C."/>
            <person name="Klenk H.P."/>
        </authorList>
    </citation>
    <scope>NUCLEOTIDE SEQUENCE</scope>
    <source>
        <strain evidence="3">ATCC 49209 / DSM 20642 / JCM 10262 / PW2</strain>
    </source>
</reference>
<dbReference type="EMBL" id="CP002628">
    <property type="protein sequence ID" value="AEB06463.1"/>
    <property type="molecule type" value="Genomic_DNA"/>
</dbReference>
<protein>
    <submittedName>
        <fullName evidence="2">Uncharacterized protein</fullName>
    </submittedName>
</protein>
<dbReference type="RefSeq" id="WP_013708206.1">
    <property type="nucleotide sequence ID" value="NC_015389.1"/>
</dbReference>
<keyword evidence="1" id="KW-0812">Transmembrane</keyword>
<keyword evidence="3" id="KW-1185">Reference proteome</keyword>
<evidence type="ECO:0000256" key="1">
    <source>
        <dbReference type="SAM" id="Phobius"/>
    </source>
</evidence>
<dbReference type="OrthoDB" id="3183369at2"/>
<feature type="transmembrane region" description="Helical" evidence="1">
    <location>
        <begin position="40"/>
        <end position="58"/>
    </location>
</feature>
<dbReference type="Proteomes" id="UP000006851">
    <property type="component" value="Chromosome"/>
</dbReference>
<dbReference type="AlphaFoldDB" id="F2NA69"/>
<gene>
    <name evidence="2" type="ordered locus">Corgl_0344</name>
</gene>
<organism evidence="2 3">
    <name type="scientific">Coriobacterium glomerans (strain ATCC 49209 / DSM 20642 / JCM 10262 / PW2)</name>
    <dbReference type="NCBI Taxonomy" id="700015"/>
    <lineage>
        <taxon>Bacteria</taxon>
        <taxon>Bacillati</taxon>
        <taxon>Actinomycetota</taxon>
        <taxon>Coriobacteriia</taxon>
        <taxon>Coriobacteriales</taxon>
        <taxon>Coriobacteriaceae</taxon>
        <taxon>Coriobacterium</taxon>
    </lineage>
</organism>
<dbReference type="KEGG" id="cgo:Corgl_0344"/>
<name>F2NA69_CORGP</name>
<accession>F2NA69</accession>